<gene>
    <name evidence="1" type="ORF">FFL34_06715</name>
</gene>
<reference evidence="1 2" key="1">
    <citation type="submission" date="2019-05" db="EMBL/GenBank/DDBJ databases">
        <title>Genomic analysis of Lentibacillus sp. NKC220-2.</title>
        <authorList>
            <person name="Oh Y.J."/>
        </authorList>
    </citation>
    <scope>NUCLEOTIDE SEQUENCE [LARGE SCALE GENOMIC DNA]</scope>
    <source>
        <strain evidence="1 2">NKC220-2</strain>
    </source>
</reference>
<sequence>MNKTTIEPHYYDQIKHLSLDDFANIALDLYNDYRDDVMAYALNNLNQFNQQKVLFDDSKLFYWDISDDPYLNYLIRKHSAEIWERMITSKKSYILINLDVFNGINCWSLYLPPVLYQ</sequence>
<dbReference type="RefSeq" id="WP_138602635.1">
    <property type="nucleotide sequence ID" value="NZ_VCIA01000001.1"/>
</dbReference>
<name>A0A5S3QJ31_9BACI</name>
<dbReference type="AlphaFoldDB" id="A0A5S3QJ31"/>
<dbReference type="Proteomes" id="UP000306980">
    <property type="component" value="Unassembled WGS sequence"/>
</dbReference>
<evidence type="ECO:0000313" key="2">
    <source>
        <dbReference type="Proteomes" id="UP000306980"/>
    </source>
</evidence>
<comment type="caution">
    <text evidence="1">The sequence shown here is derived from an EMBL/GenBank/DDBJ whole genome shotgun (WGS) entry which is preliminary data.</text>
</comment>
<accession>A0A5S3QJ31</accession>
<proteinExistence type="predicted"/>
<organism evidence="1 2">
    <name type="scientific">Lentibacillus cibarius</name>
    <dbReference type="NCBI Taxonomy" id="2583219"/>
    <lineage>
        <taxon>Bacteria</taxon>
        <taxon>Bacillati</taxon>
        <taxon>Bacillota</taxon>
        <taxon>Bacilli</taxon>
        <taxon>Bacillales</taxon>
        <taxon>Bacillaceae</taxon>
        <taxon>Lentibacillus</taxon>
    </lineage>
</organism>
<evidence type="ECO:0000313" key="1">
    <source>
        <dbReference type="EMBL" id="TMN21838.1"/>
    </source>
</evidence>
<dbReference type="EMBL" id="VCIA01000001">
    <property type="protein sequence ID" value="TMN21838.1"/>
    <property type="molecule type" value="Genomic_DNA"/>
</dbReference>
<protein>
    <submittedName>
        <fullName evidence="1">Uncharacterized protein</fullName>
    </submittedName>
</protein>